<sequence>MKDLLLTDTGELEISNGDFVAGENYNQQQAMLLVAQEGEFKMNPTIGVGIGDLLLSEELLEYRHKIRDHFKRDNLKVKTLELYEIGKLKIESEPF</sequence>
<proteinExistence type="predicted"/>
<reference evidence="1" key="1">
    <citation type="submission" date="2019-08" db="EMBL/GenBank/DDBJ databases">
        <authorList>
            <person name="Kucharzyk K."/>
            <person name="Murdoch R.W."/>
            <person name="Higgins S."/>
            <person name="Loffler F."/>
        </authorList>
    </citation>
    <scope>NUCLEOTIDE SEQUENCE</scope>
</reference>
<protein>
    <recommendedName>
        <fullName evidence="2">Oxidase</fullName>
    </recommendedName>
</protein>
<organism evidence="1">
    <name type="scientific">bioreactor metagenome</name>
    <dbReference type="NCBI Taxonomy" id="1076179"/>
    <lineage>
        <taxon>unclassified sequences</taxon>
        <taxon>metagenomes</taxon>
        <taxon>ecological metagenomes</taxon>
    </lineage>
</organism>
<gene>
    <name evidence="1" type="ORF">SDC9_00368</name>
</gene>
<comment type="caution">
    <text evidence="1">The sequence shown here is derived from an EMBL/GenBank/DDBJ whole genome shotgun (WGS) entry which is preliminary data.</text>
</comment>
<dbReference type="EMBL" id="VSSQ01000001">
    <property type="protein sequence ID" value="MPL54902.1"/>
    <property type="molecule type" value="Genomic_DNA"/>
</dbReference>
<name>A0A644SMR6_9ZZZZ</name>
<evidence type="ECO:0000313" key="1">
    <source>
        <dbReference type="EMBL" id="MPL54902.1"/>
    </source>
</evidence>
<accession>A0A644SMR6</accession>
<evidence type="ECO:0008006" key="2">
    <source>
        <dbReference type="Google" id="ProtNLM"/>
    </source>
</evidence>
<dbReference type="AlphaFoldDB" id="A0A644SMR6"/>